<dbReference type="InterPro" id="IPR056421">
    <property type="entry name" value="TPR_GEMI5"/>
</dbReference>
<feature type="repeat" description="WD" evidence="3">
    <location>
        <begin position="633"/>
        <end position="666"/>
    </location>
</feature>
<feature type="compositionally biased region" description="Polar residues" evidence="4">
    <location>
        <begin position="1410"/>
        <end position="1420"/>
    </location>
</feature>
<dbReference type="RefSeq" id="XP_019820851.2">
    <property type="nucleotide sequence ID" value="XM_019965292.2"/>
</dbReference>
<feature type="region of interest" description="Disordered" evidence="4">
    <location>
        <begin position="715"/>
        <end position="793"/>
    </location>
</feature>
<dbReference type="Pfam" id="PF00400">
    <property type="entry name" value="WD40"/>
    <property type="match status" value="1"/>
</dbReference>
<dbReference type="Pfam" id="PF23777">
    <property type="entry name" value="GEMI5_RBS"/>
    <property type="match status" value="1"/>
</dbReference>
<evidence type="ECO:0000256" key="4">
    <source>
        <dbReference type="SAM" id="MobiDB-lite"/>
    </source>
</evidence>
<dbReference type="InterPro" id="IPR056432">
    <property type="entry name" value="Beta-prop_GEMI5_1st"/>
</dbReference>
<feature type="compositionally biased region" description="Polar residues" evidence="4">
    <location>
        <begin position="1391"/>
        <end position="1400"/>
    </location>
</feature>
<dbReference type="GO" id="GO:0006417">
    <property type="term" value="P:regulation of translation"/>
    <property type="evidence" value="ECO:0007669"/>
    <property type="project" value="UniProtKB-KW"/>
</dbReference>
<dbReference type="InterPro" id="IPR001680">
    <property type="entry name" value="WD40_rpt"/>
</dbReference>
<dbReference type="InterPro" id="IPR036322">
    <property type="entry name" value="WD40_repeat_dom_sf"/>
</dbReference>
<feature type="domain" description="Gem-associated protein 5 second beta-propeller" evidence="7">
    <location>
        <begin position="388"/>
        <end position="699"/>
    </location>
</feature>
<dbReference type="Pfam" id="PF23774">
    <property type="entry name" value="TPR_GEMI5"/>
    <property type="match status" value="1"/>
</dbReference>
<dbReference type="PANTHER" id="PTHR46362:SF1">
    <property type="entry name" value="GEM-ASSOCIATED PROTEIN 5"/>
    <property type="match status" value="1"/>
</dbReference>
<feature type="compositionally biased region" description="Basic residues" evidence="4">
    <location>
        <begin position="737"/>
        <end position="746"/>
    </location>
</feature>
<evidence type="ECO:0000256" key="3">
    <source>
        <dbReference type="PROSITE-ProRule" id="PRU00221"/>
    </source>
</evidence>
<evidence type="ECO:0000313" key="9">
    <source>
        <dbReference type="Proteomes" id="UP001652663"/>
    </source>
</evidence>
<dbReference type="GeneID" id="109562237"/>
<dbReference type="InterPro" id="IPR052640">
    <property type="entry name" value="Gemin-5"/>
</dbReference>
<evidence type="ECO:0000256" key="1">
    <source>
        <dbReference type="ARBA" id="ARBA00022574"/>
    </source>
</evidence>
<feature type="repeat" description="WD" evidence="3">
    <location>
        <begin position="60"/>
        <end position="104"/>
    </location>
</feature>
<dbReference type="InterPro" id="IPR056424">
    <property type="entry name" value="Beta-prop_GEMI5_2nd"/>
</dbReference>
<feature type="domain" description="Gem-associated protein 5 first beta-propeller" evidence="5">
    <location>
        <begin position="82"/>
        <end position="218"/>
    </location>
</feature>
<dbReference type="InterPro" id="IPR015943">
    <property type="entry name" value="WD40/YVTN_repeat-like_dom_sf"/>
</dbReference>
<dbReference type="SMART" id="SM00320">
    <property type="entry name" value="WD40"/>
    <property type="match status" value="13"/>
</dbReference>
<feature type="domain" description="Gem-associated protein 5 RBS" evidence="8">
    <location>
        <begin position="1156"/>
        <end position="1494"/>
    </location>
</feature>
<name>A0A6P5C5F2_BOSIN</name>
<dbReference type="SUPFAM" id="SSF50978">
    <property type="entry name" value="WD40 repeat-like"/>
    <property type="match status" value="2"/>
</dbReference>
<feature type="compositionally biased region" description="Basic and acidic residues" evidence="4">
    <location>
        <begin position="1338"/>
        <end position="1348"/>
    </location>
</feature>
<protein>
    <submittedName>
        <fullName evidence="10">Gem-associated protein 5 isoform X3</fullName>
    </submittedName>
</protein>
<dbReference type="GO" id="GO:0097504">
    <property type="term" value="C:Gemini of Cajal bodies"/>
    <property type="evidence" value="ECO:0007669"/>
    <property type="project" value="UniProtKB-SubCell"/>
</dbReference>
<proteinExistence type="predicted"/>
<keyword evidence="1 3" id="KW-0853">WD repeat</keyword>
<dbReference type="GO" id="GO:0032797">
    <property type="term" value="C:SMN complex"/>
    <property type="evidence" value="ECO:0007669"/>
    <property type="project" value="TreeGrafter"/>
</dbReference>
<dbReference type="GO" id="GO:0000387">
    <property type="term" value="P:spliceosomal snRNP assembly"/>
    <property type="evidence" value="ECO:0007669"/>
    <property type="project" value="TreeGrafter"/>
</dbReference>
<evidence type="ECO:0000259" key="6">
    <source>
        <dbReference type="Pfam" id="PF23774"/>
    </source>
</evidence>
<organism evidence="9 10">
    <name type="scientific">Bos indicus</name>
    <name type="common">Zebu</name>
    <dbReference type="NCBI Taxonomy" id="9915"/>
    <lineage>
        <taxon>Eukaryota</taxon>
        <taxon>Metazoa</taxon>
        <taxon>Chordata</taxon>
        <taxon>Craniata</taxon>
        <taxon>Vertebrata</taxon>
        <taxon>Euteleostomi</taxon>
        <taxon>Mammalia</taxon>
        <taxon>Eutheria</taxon>
        <taxon>Laurasiatheria</taxon>
        <taxon>Artiodactyla</taxon>
        <taxon>Ruminantia</taxon>
        <taxon>Pecora</taxon>
        <taxon>Bovidae</taxon>
        <taxon>Bovinae</taxon>
        <taxon>Bos</taxon>
    </lineage>
</organism>
<dbReference type="Pfam" id="PF23775">
    <property type="entry name" value="Beta-prop_RIG_2nd"/>
    <property type="match status" value="1"/>
</dbReference>
<gene>
    <name evidence="10" type="primary">GEMIN5</name>
</gene>
<keyword evidence="2" id="KW-0677">Repeat</keyword>
<dbReference type="GO" id="GO:0006412">
    <property type="term" value="P:translation"/>
    <property type="evidence" value="ECO:0007669"/>
    <property type="project" value="UniProtKB-KW"/>
</dbReference>
<evidence type="ECO:0000259" key="7">
    <source>
        <dbReference type="Pfam" id="PF23775"/>
    </source>
</evidence>
<feature type="region of interest" description="Disordered" evidence="4">
    <location>
        <begin position="1389"/>
        <end position="1432"/>
    </location>
</feature>
<evidence type="ECO:0000259" key="5">
    <source>
        <dbReference type="Pfam" id="PF23770"/>
    </source>
</evidence>
<dbReference type="InterPro" id="IPR056420">
    <property type="entry name" value="GEMI5_RBS"/>
</dbReference>
<dbReference type="CTD" id="25929"/>
<evidence type="ECO:0000256" key="2">
    <source>
        <dbReference type="ARBA" id="ARBA00022737"/>
    </source>
</evidence>
<dbReference type="PRINTS" id="PR00320">
    <property type="entry name" value="GPROTEINBRPT"/>
</dbReference>
<feature type="repeat" description="WD" evidence="3">
    <location>
        <begin position="240"/>
        <end position="263"/>
    </location>
</feature>
<dbReference type="Proteomes" id="UP001652663">
    <property type="component" value="Chromosome 7"/>
</dbReference>
<dbReference type="GO" id="GO:0003730">
    <property type="term" value="F:mRNA 3'-UTR binding"/>
    <property type="evidence" value="ECO:0007669"/>
    <property type="project" value="UniProtKB-ARBA"/>
</dbReference>
<evidence type="ECO:0000259" key="8">
    <source>
        <dbReference type="Pfam" id="PF23777"/>
    </source>
</evidence>
<feature type="domain" description="Gem-associated protein 5 TPR" evidence="6">
    <location>
        <begin position="892"/>
        <end position="1100"/>
    </location>
</feature>
<dbReference type="Pfam" id="PF23770">
    <property type="entry name" value="Beta-prop_RIG_1st"/>
    <property type="match status" value="1"/>
</dbReference>
<keyword evidence="9" id="KW-1185">Reference proteome</keyword>
<sequence>MGQEPRTLPPSPNWYCSRCSDAVPGGLFGFAARTSVFLVRVGPGADAIPGTPPFRVIGELVGHTEKVSGFTFCHHPGQYNLCATSSDDGTVKIWDVGTKTVVTEHALHQHTISALHWSPRVKDLIVSGDEKGVVFCYWLNRNDSQHLFIEPRTIFCLTCSPHHEDLVAIGYKDGIVVIIDISKKGEVMHRLRGHDDEIHSIAWCPLSGEDCLSINQEENSEPEMPNGKVITQTPVTKGCYLATGSKDQTIRIWSCSRGRGVMTLKLPFLKRRGGGVDPTVKERLWLTLHWPKDQPTQLVSSCFGGELLLWDLTQSWRRKYTLFSGSSEGQNHSRIVFNLCPLQTEDDKQLLLSISMDRDVKCWDMATLECCWSLPSLGGFAYSLAFSPVDTGCLAIGVGDGMIRVWNTLSIKNNYDVKHFWQGVKSKVTALCWHPTKEGCLAFGTDDGKVGLYDTYSNKPPQISSTYHKKTVYSLAWGPPVPAMALGEGDRPSLTLYSCGGEGIVLQHNPWKLSGEAFDINKLIRDTNSIKYKLPVHTEISWKADGKIMALGNEDGSIEIFKLPNLKLICSIQQHHKLVNTISWHHEHGSQPELSYLMASGSNNAVIYVHNLQTVIESNPQSPVTITEPYRTLSGHTAKITSLAWSPHHDGRLVSASYDGTAQVWDTLQEEPLCNFRGHRGRLLCVVWSPLDPDCIYSGADDFCVYKWLTSMQEHSRPPQGKKSIELEKKRLSQPKPKPKKKKKPTLRVPVRQELCDGNEEESVKESLGPIENGVSDQETEEEAREPEPPCGVTAAVSKEPVICTPAALGFEKSKSTINNKVTLLKKEVPKEKPEALIKKRKARSMLPLSTSLDHRSKEELHQDCLVLATAKHSTAGPNEDVSTDLEERFHLGLFTDRATLYRMIEVEGKSHLENGHPELFHQLMLWKGDLKGVLQTAAERGELTDNLVAMAPVAGYHVWVWAVEAFAKQLCFQDQYVKAASHLLSIHKVYEAVELLKSNHFYREAIAIAKARLRPEDPIIKDLYLSWGAILEKDGHYALAAKCYLGATSAYDAAKVLAKKGDAASLRTAAELASIVGENELSASLALRCAQELLLARNWVGAQEALQLHTSLKGQRLVFCLLELLSKHLEEKQLSEGKSSFSSYNDWPTDSEGSFVERVTAVWKSTFGLDSPEQYQAAFQQLRNIKYPSATSNTPSKQLLLHICHDLTLAVLSQEAGSWDAAVEGLLRAVIRSYDSGNFTIMQEVHSAFLPQGCDHLRDKLGDHQSPTTPAFKSLKAFFIYGCLYEFWWSLSGPCPESSVWLRAAHRSKTSTEQSQEVDSVSPEETDPKPSQPEPSRTPELDVRLSEEGEQMQNACKELLSEKHAGLQSAQRTVAEVQETLAEMIRQHQKSQLCKSTANGPDKNEPEQEGQSLSHPQNQCKEEKNEPVSLPELTKRLTDANERIAKLPESIKTWPFPDVLECCLILLHIGSQCPSFVTQEMQQQAQEFLQKYGNTKVYKRHYQTLYT</sequence>
<dbReference type="PROSITE" id="PS50082">
    <property type="entry name" value="WD_REPEATS_2"/>
    <property type="match status" value="3"/>
</dbReference>
<evidence type="ECO:0000313" key="10">
    <source>
        <dbReference type="RefSeq" id="XP_019820851.2"/>
    </source>
</evidence>
<accession>A0A6P5C5F2</accession>
<dbReference type="Gene3D" id="2.130.10.10">
    <property type="entry name" value="YVTN repeat-like/Quinoprotein amine dehydrogenase"/>
    <property type="match status" value="2"/>
</dbReference>
<dbReference type="PANTHER" id="PTHR46362">
    <property type="entry name" value="GEM-ASSOCIATED PROTEIN 5"/>
    <property type="match status" value="1"/>
</dbReference>
<dbReference type="PROSITE" id="PS50294">
    <property type="entry name" value="WD_REPEATS_REGION"/>
    <property type="match status" value="2"/>
</dbReference>
<reference evidence="10" key="1">
    <citation type="submission" date="2025-08" db="UniProtKB">
        <authorList>
            <consortium name="RefSeq"/>
        </authorList>
    </citation>
    <scope>IDENTIFICATION</scope>
    <source>
        <tissue evidence="10">Blood</tissue>
    </source>
</reference>
<feature type="region of interest" description="Disordered" evidence="4">
    <location>
        <begin position="1310"/>
        <end position="1353"/>
    </location>
</feature>
<dbReference type="InterPro" id="IPR019775">
    <property type="entry name" value="WD40_repeat_CS"/>
</dbReference>
<dbReference type="PROSITE" id="PS00678">
    <property type="entry name" value="WD_REPEATS_1"/>
    <property type="match status" value="1"/>
</dbReference>
<dbReference type="InterPro" id="IPR020472">
    <property type="entry name" value="WD40_PAC1"/>
</dbReference>